<dbReference type="InterPro" id="IPR050171">
    <property type="entry name" value="MFS_Transporters"/>
</dbReference>
<evidence type="ECO:0000256" key="2">
    <source>
        <dbReference type="ARBA" id="ARBA00022448"/>
    </source>
</evidence>
<evidence type="ECO:0000256" key="4">
    <source>
        <dbReference type="ARBA" id="ARBA00022692"/>
    </source>
</evidence>
<dbReference type="EMBL" id="FNAT01000003">
    <property type="protein sequence ID" value="SDE64563.1"/>
    <property type="molecule type" value="Genomic_DNA"/>
</dbReference>
<dbReference type="GO" id="GO:0022857">
    <property type="term" value="F:transmembrane transporter activity"/>
    <property type="evidence" value="ECO:0007669"/>
    <property type="project" value="InterPro"/>
</dbReference>
<evidence type="ECO:0000256" key="6">
    <source>
        <dbReference type="ARBA" id="ARBA00023136"/>
    </source>
</evidence>
<evidence type="ECO:0000313" key="10">
    <source>
        <dbReference type="Proteomes" id="UP000198922"/>
    </source>
</evidence>
<feature type="transmembrane region" description="Helical" evidence="7">
    <location>
        <begin position="381"/>
        <end position="398"/>
    </location>
</feature>
<evidence type="ECO:0000256" key="1">
    <source>
        <dbReference type="ARBA" id="ARBA00004651"/>
    </source>
</evidence>
<organism evidence="9 10">
    <name type="scientific">Limimaricola pyoseonensis</name>
    <dbReference type="NCBI Taxonomy" id="521013"/>
    <lineage>
        <taxon>Bacteria</taxon>
        <taxon>Pseudomonadati</taxon>
        <taxon>Pseudomonadota</taxon>
        <taxon>Alphaproteobacteria</taxon>
        <taxon>Rhodobacterales</taxon>
        <taxon>Paracoccaceae</taxon>
        <taxon>Limimaricola</taxon>
    </lineage>
</organism>
<feature type="transmembrane region" description="Helical" evidence="7">
    <location>
        <begin position="140"/>
        <end position="164"/>
    </location>
</feature>
<evidence type="ECO:0000256" key="3">
    <source>
        <dbReference type="ARBA" id="ARBA00022475"/>
    </source>
</evidence>
<feature type="transmembrane region" description="Helical" evidence="7">
    <location>
        <begin position="289"/>
        <end position="307"/>
    </location>
</feature>
<dbReference type="RefSeq" id="WP_090111919.1">
    <property type="nucleotide sequence ID" value="NZ_FNAT01000003.1"/>
</dbReference>
<dbReference type="PANTHER" id="PTHR23517:SF2">
    <property type="entry name" value="MULTIDRUG RESISTANCE PROTEIN MDTH"/>
    <property type="match status" value="1"/>
</dbReference>
<keyword evidence="10" id="KW-1185">Reference proteome</keyword>
<feature type="transmembrane region" description="Helical" evidence="7">
    <location>
        <begin position="256"/>
        <end position="277"/>
    </location>
</feature>
<proteinExistence type="predicted"/>
<feature type="domain" description="Major facilitator superfamily (MFS) profile" evidence="8">
    <location>
        <begin position="13"/>
        <end position="403"/>
    </location>
</feature>
<comment type="subcellular location">
    <subcellularLocation>
        <location evidence="1">Cell membrane</location>
        <topology evidence="1">Multi-pass membrane protein</topology>
    </subcellularLocation>
</comment>
<feature type="transmembrane region" description="Helical" evidence="7">
    <location>
        <begin position="313"/>
        <end position="338"/>
    </location>
</feature>
<dbReference type="InterPro" id="IPR036259">
    <property type="entry name" value="MFS_trans_sf"/>
</dbReference>
<protein>
    <submittedName>
        <fullName evidence="9">Predicted arabinose efflux permease, MFS family</fullName>
    </submittedName>
</protein>
<dbReference type="GO" id="GO:0005886">
    <property type="term" value="C:plasma membrane"/>
    <property type="evidence" value="ECO:0007669"/>
    <property type="project" value="UniProtKB-SubCell"/>
</dbReference>
<accession>A0A1G7ELE8</accession>
<sequence length="415" mass="43535">MTLIRFLRDNAPFLAAGALLSFGSSFGQTFFISVFAGEIRAAFGLSHGAWGAIYTLGTTASALVMIWAGVLTDRFRARALGPAAMALLALGCLSMAILPGSWGWALPVAIFVLRFAGQGMLTHIAVVAMARWFAAGRGKALSIASMGVALGQAVLPVLFVAGLALFDWRLLWVGAAALSLLAVPLARGLLRQERTPQSVAAESQSLGMEGRHWTRSRAVKHWLFWMLVPALLGPPAWGTALFFQQVHLAEVKPWSLGQWVALMPLFTAMTIGANFATGAALDRLGTARLMPFLMAPWTVAFLVLSQADGLGLAALGLVFAGIGGGAQAVLPGAFWAEFYGTRHIGAIKSAAAAVMVFGTAIGPGVSGALIDRGIDFPDQMLGIAAYLGLAGLLMAWGVRRAAPLLPAREVLRAAA</sequence>
<dbReference type="OrthoDB" id="1404228at2"/>
<feature type="transmembrane region" description="Helical" evidence="7">
    <location>
        <begin position="170"/>
        <end position="190"/>
    </location>
</feature>
<keyword evidence="4 7" id="KW-0812">Transmembrane</keyword>
<evidence type="ECO:0000259" key="8">
    <source>
        <dbReference type="PROSITE" id="PS50850"/>
    </source>
</evidence>
<name>A0A1G7ELE8_9RHOB</name>
<reference evidence="10" key="1">
    <citation type="submission" date="2016-10" db="EMBL/GenBank/DDBJ databases">
        <authorList>
            <person name="Varghese N."/>
            <person name="Submissions S."/>
        </authorList>
    </citation>
    <scope>NUCLEOTIDE SEQUENCE [LARGE SCALE GENOMIC DNA]</scope>
    <source>
        <strain evidence="10">DSM 21424</strain>
    </source>
</reference>
<feature type="transmembrane region" description="Helical" evidence="7">
    <location>
        <begin position="79"/>
        <end position="98"/>
    </location>
</feature>
<feature type="transmembrane region" description="Helical" evidence="7">
    <location>
        <begin position="350"/>
        <end position="369"/>
    </location>
</feature>
<gene>
    <name evidence="9" type="ORF">SAMN04488567_2217</name>
</gene>
<keyword evidence="5 7" id="KW-1133">Transmembrane helix</keyword>
<feature type="transmembrane region" description="Helical" evidence="7">
    <location>
        <begin position="104"/>
        <end position="128"/>
    </location>
</feature>
<dbReference type="InterPro" id="IPR020846">
    <property type="entry name" value="MFS_dom"/>
</dbReference>
<dbReference type="AlphaFoldDB" id="A0A1G7ELE8"/>
<dbReference type="PANTHER" id="PTHR23517">
    <property type="entry name" value="RESISTANCE PROTEIN MDTM, PUTATIVE-RELATED-RELATED"/>
    <property type="match status" value="1"/>
</dbReference>
<dbReference type="Pfam" id="PF07690">
    <property type="entry name" value="MFS_1"/>
    <property type="match status" value="1"/>
</dbReference>
<evidence type="ECO:0000256" key="7">
    <source>
        <dbReference type="SAM" id="Phobius"/>
    </source>
</evidence>
<dbReference type="SUPFAM" id="SSF103473">
    <property type="entry name" value="MFS general substrate transporter"/>
    <property type="match status" value="1"/>
</dbReference>
<keyword evidence="3" id="KW-1003">Cell membrane</keyword>
<dbReference type="Proteomes" id="UP000198922">
    <property type="component" value="Unassembled WGS sequence"/>
</dbReference>
<evidence type="ECO:0000313" key="9">
    <source>
        <dbReference type="EMBL" id="SDE64563.1"/>
    </source>
</evidence>
<dbReference type="InterPro" id="IPR011701">
    <property type="entry name" value="MFS"/>
</dbReference>
<feature type="transmembrane region" description="Helical" evidence="7">
    <location>
        <begin position="222"/>
        <end position="244"/>
    </location>
</feature>
<keyword evidence="6 7" id="KW-0472">Membrane</keyword>
<dbReference type="STRING" id="521013.SAMN04488567_2217"/>
<dbReference type="PROSITE" id="PS50850">
    <property type="entry name" value="MFS"/>
    <property type="match status" value="1"/>
</dbReference>
<keyword evidence="2" id="KW-0813">Transport</keyword>
<evidence type="ECO:0000256" key="5">
    <source>
        <dbReference type="ARBA" id="ARBA00022989"/>
    </source>
</evidence>
<dbReference type="Gene3D" id="1.20.1250.20">
    <property type="entry name" value="MFS general substrate transporter like domains"/>
    <property type="match status" value="2"/>
</dbReference>
<feature type="transmembrane region" description="Helical" evidence="7">
    <location>
        <begin position="51"/>
        <end position="72"/>
    </location>
</feature>